<feature type="domain" description="SnoaL-like" evidence="1">
    <location>
        <begin position="84"/>
        <end position="178"/>
    </location>
</feature>
<name>A0A151SZ93_CAJCA</name>
<protein>
    <recommendedName>
        <fullName evidence="1">SnoaL-like domain-containing protein</fullName>
    </recommendedName>
</protein>
<evidence type="ECO:0000313" key="3">
    <source>
        <dbReference type="Proteomes" id="UP000075243"/>
    </source>
</evidence>
<accession>A0A151SZ93</accession>
<dbReference type="Gene3D" id="3.10.450.50">
    <property type="match status" value="1"/>
</dbReference>
<keyword evidence="3" id="KW-1185">Reference proteome</keyword>
<dbReference type="PANTHER" id="PTHR33698">
    <property type="entry name" value="NUCLEAR TRANSPORT FACTOR 2 (NTF2)-LIKE PROTEIN"/>
    <property type="match status" value="1"/>
</dbReference>
<dbReference type="Gramene" id="C.cajan_15061.t">
    <property type="protein sequence ID" value="C.cajan_15061.t"/>
    <property type="gene ID" value="C.cajan_15061"/>
</dbReference>
<dbReference type="Proteomes" id="UP000075243">
    <property type="component" value="Chromosome 10"/>
</dbReference>
<dbReference type="AlphaFoldDB" id="A0A151SZ93"/>
<dbReference type="SUPFAM" id="SSF54427">
    <property type="entry name" value="NTF2-like"/>
    <property type="match status" value="1"/>
</dbReference>
<gene>
    <name evidence="2" type="ORF">KK1_015499</name>
</gene>
<organism evidence="2 3">
    <name type="scientific">Cajanus cajan</name>
    <name type="common">Pigeon pea</name>
    <name type="synonym">Cajanus indicus</name>
    <dbReference type="NCBI Taxonomy" id="3821"/>
    <lineage>
        <taxon>Eukaryota</taxon>
        <taxon>Viridiplantae</taxon>
        <taxon>Streptophyta</taxon>
        <taxon>Embryophyta</taxon>
        <taxon>Tracheophyta</taxon>
        <taxon>Spermatophyta</taxon>
        <taxon>Magnoliopsida</taxon>
        <taxon>eudicotyledons</taxon>
        <taxon>Gunneridae</taxon>
        <taxon>Pentapetalae</taxon>
        <taxon>rosids</taxon>
        <taxon>fabids</taxon>
        <taxon>Fabales</taxon>
        <taxon>Fabaceae</taxon>
        <taxon>Papilionoideae</taxon>
        <taxon>50 kb inversion clade</taxon>
        <taxon>NPAAA clade</taxon>
        <taxon>indigoferoid/millettioid clade</taxon>
        <taxon>Phaseoleae</taxon>
        <taxon>Cajanus</taxon>
    </lineage>
</organism>
<dbReference type="InterPro" id="IPR032710">
    <property type="entry name" value="NTF2-like_dom_sf"/>
</dbReference>
<sequence>MASLPQMCSTLGSFMSCNKIIHTPPCITQLHNNKTTHFRNLVCKETCFPSSLVAQKKGINLWKQCQNEKWKTRVGETPEFAVHVQHFYEAFNERDIQKLKQLVSDECVYQDLLFYTPFKAQDVINLWQKLMEAMGPNIKIAVDSVTEDNLMVTVFWHLEWNGKKIPFTNGCRFFWFEEVEGRLIISKITGMEELPLKPGELVLVCSSFNILPF</sequence>
<dbReference type="PANTHER" id="PTHR33698:SF5">
    <property type="entry name" value="NTF2-LIKE DOMAIN-CONTAINING PROTEIN-RELATED"/>
    <property type="match status" value="1"/>
</dbReference>
<evidence type="ECO:0000259" key="1">
    <source>
        <dbReference type="Pfam" id="PF12680"/>
    </source>
</evidence>
<evidence type="ECO:0000313" key="2">
    <source>
        <dbReference type="EMBL" id="KYP60051.1"/>
    </source>
</evidence>
<reference evidence="2 3" key="1">
    <citation type="journal article" date="2012" name="Nat. Biotechnol.">
        <title>Draft genome sequence of pigeonpea (Cajanus cajan), an orphan legume crop of resource-poor farmers.</title>
        <authorList>
            <person name="Varshney R.K."/>
            <person name="Chen W."/>
            <person name="Li Y."/>
            <person name="Bharti A.K."/>
            <person name="Saxena R.K."/>
            <person name="Schlueter J.A."/>
            <person name="Donoghue M.T."/>
            <person name="Azam S."/>
            <person name="Fan G."/>
            <person name="Whaley A.M."/>
            <person name="Farmer A.D."/>
            <person name="Sheridan J."/>
            <person name="Iwata A."/>
            <person name="Tuteja R."/>
            <person name="Penmetsa R.V."/>
            <person name="Wu W."/>
            <person name="Upadhyaya H.D."/>
            <person name="Yang S.P."/>
            <person name="Shah T."/>
            <person name="Saxena K.B."/>
            <person name="Michael T."/>
            <person name="McCombie W.R."/>
            <person name="Yang B."/>
            <person name="Zhang G."/>
            <person name="Yang H."/>
            <person name="Wang J."/>
            <person name="Spillane C."/>
            <person name="Cook D.R."/>
            <person name="May G.D."/>
            <person name="Xu X."/>
            <person name="Jackson S.A."/>
        </authorList>
    </citation>
    <scope>NUCLEOTIDE SEQUENCE [LARGE SCALE GENOMIC DNA]</scope>
    <source>
        <strain evidence="3">cv. Asha</strain>
    </source>
</reference>
<proteinExistence type="predicted"/>
<dbReference type="InterPro" id="IPR037401">
    <property type="entry name" value="SnoaL-like"/>
</dbReference>
<dbReference type="Pfam" id="PF12680">
    <property type="entry name" value="SnoaL_2"/>
    <property type="match status" value="1"/>
</dbReference>
<dbReference type="EMBL" id="CM003612">
    <property type="protein sequence ID" value="KYP60051.1"/>
    <property type="molecule type" value="Genomic_DNA"/>
</dbReference>
<dbReference type="OMA" id="CQNEKWK"/>